<dbReference type="Proteomes" id="UP000189701">
    <property type="component" value="Unplaced"/>
</dbReference>
<dbReference type="AlphaFoldDB" id="A0A1U7WN38"/>
<name>A0A1U7WN38_NICSY</name>
<organism evidence="1 2">
    <name type="scientific">Nicotiana sylvestris</name>
    <name type="common">Wood tobacco</name>
    <name type="synonym">South American tobacco</name>
    <dbReference type="NCBI Taxonomy" id="4096"/>
    <lineage>
        <taxon>Eukaryota</taxon>
        <taxon>Viridiplantae</taxon>
        <taxon>Streptophyta</taxon>
        <taxon>Embryophyta</taxon>
        <taxon>Tracheophyta</taxon>
        <taxon>Spermatophyta</taxon>
        <taxon>Magnoliopsida</taxon>
        <taxon>eudicotyledons</taxon>
        <taxon>Gunneridae</taxon>
        <taxon>Pentapetalae</taxon>
        <taxon>asterids</taxon>
        <taxon>lamiids</taxon>
        <taxon>Solanales</taxon>
        <taxon>Solanaceae</taxon>
        <taxon>Nicotianoideae</taxon>
        <taxon>Nicotianeae</taxon>
        <taxon>Nicotiana</taxon>
    </lineage>
</organism>
<dbReference type="Gene3D" id="2.40.70.10">
    <property type="entry name" value="Acid Proteases"/>
    <property type="match status" value="1"/>
</dbReference>
<dbReference type="InterPro" id="IPR021109">
    <property type="entry name" value="Peptidase_aspartic_dom_sf"/>
</dbReference>
<accession>A0A1U7WN38</accession>
<evidence type="ECO:0000313" key="1">
    <source>
        <dbReference type="Proteomes" id="UP000189701"/>
    </source>
</evidence>
<proteinExistence type="predicted"/>
<gene>
    <name evidence="2" type="primary">LOC104225554</name>
</gene>
<keyword evidence="1" id="KW-1185">Reference proteome</keyword>
<dbReference type="RefSeq" id="XP_009775680.1">
    <property type="nucleotide sequence ID" value="XM_009777378.1"/>
</dbReference>
<dbReference type="PANTHER" id="PTHR33067">
    <property type="entry name" value="RNA-DIRECTED DNA POLYMERASE-RELATED"/>
    <property type="match status" value="1"/>
</dbReference>
<sequence>MLSQVQLNIPLVDVLCEIPKYNKYIKVIVAHKRRLTEFETTTHTEECTSKVQNKLPQNLKDPGSFTIPMQIGNFDVGCDFCDLGASINLKFLSLFKQLGLRAPRPTNVMLQLDYEADEQVPNILRRPLLAIGDAIIKVREGKMIMRVDNEEAIFNIYKAIQLPHHYEDLSMIFVVEVDEKHIDTSVYLDNSLDKALMLFDSLEIDDEIEEMMHILDTSCAYMHGLNPFEPLNRPSGPPPKLSIEETPKLELKPLPPHLQYSYLGGFDTLPVIVSSDLSKL</sequence>
<evidence type="ECO:0000313" key="2">
    <source>
        <dbReference type="RefSeq" id="XP_009775680.1"/>
    </source>
</evidence>
<protein>
    <submittedName>
        <fullName evidence="2">Uncharacterized protein LOC104225554</fullName>
    </submittedName>
</protein>
<reference evidence="2" key="2">
    <citation type="submission" date="2025-08" db="UniProtKB">
        <authorList>
            <consortium name="RefSeq"/>
        </authorList>
    </citation>
    <scope>IDENTIFICATION</scope>
    <source>
        <tissue evidence="2">Leaf</tissue>
    </source>
</reference>
<dbReference type="PANTHER" id="PTHR33067:SF32">
    <property type="entry name" value="ASPARTIC PEPTIDASE DDI1-TYPE DOMAIN-CONTAINING PROTEIN"/>
    <property type="match status" value="1"/>
</dbReference>
<reference evidence="1" key="1">
    <citation type="journal article" date="2013" name="Genome Biol.">
        <title>Reference genomes and transcriptomes of Nicotiana sylvestris and Nicotiana tomentosiformis.</title>
        <authorList>
            <person name="Sierro N."/>
            <person name="Battey J.N."/>
            <person name="Ouadi S."/>
            <person name="Bovet L."/>
            <person name="Goepfert S."/>
            <person name="Bakaher N."/>
            <person name="Peitsch M.C."/>
            <person name="Ivanov N.V."/>
        </authorList>
    </citation>
    <scope>NUCLEOTIDE SEQUENCE [LARGE SCALE GENOMIC DNA]</scope>
</reference>
<dbReference type="eggNOG" id="KOG0017">
    <property type="taxonomic scope" value="Eukaryota"/>
</dbReference>